<reference evidence="3" key="1">
    <citation type="journal article" date="2019" name="Int. J. Syst. Evol. Microbiol.">
        <title>The Global Catalogue of Microorganisms (GCM) 10K type strain sequencing project: providing services to taxonomists for standard genome sequencing and annotation.</title>
        <authorList>
            <consortium name="The Broad Institute Genomics Platform"/>
            <consortium name="The Broad Institute Genome Sequencing Center for Infectious Disease"/>
            <person name="Wu L."/>
            <person name="Ma J."/>
        </authorList>
    </citation>
    <scope>NUCLEOTIDE SEQUENCE [LARGE SCALE GENOMIC DNA]</scope>
    <source>
        <strain evidence="3">CCM 7435</strain>
    </source>
</reference>
<protein>
    <submittedName>
        <fullName evidence="2">Uncharacterized protein</fullName>
    </submittedName>
</protein>
<comment type="caution">
    <text evidence="2">The sequence shown here is derived from an EMBL/GenBank/DDBJ whole genome shotgun (WGS) entry which is preliminary data.</text>
</comment>
<keyword evidence="1" id="KW-0732">Signal</keyword>
<dbReference type="Proteomes" id="UP001597299">
    <property type="component" value="Unassembled WGS sequence"/>
</dbReference>
<feature type="chain" id="PRO_5047069797" evidence="1">
    <location>
        <begin position="36"/>
        <end position="194"/>
    </location>
</feature>
<sequence length="194" mass="20736">MTLRHVSPACALGAVMRCVAWALAVVAVGCGEASAQDSPPKRRFDATGGIVFTCSPATGIAWTGKACSELSSDFKKRAQAAGLNFTEVMITADFKTKRFPVSDAFNQDRAVRVFWFMHAASGPSGPMSAKLMSNVVFEPTSADIPNVVPGQRIPINFYTQSVSLDPGATHADARPYLKQITDAFFQSGEMALPK</sequence>
<feature type="signal peptide" evidence="1">
    <location>
        <begin position="1"/>
        <end position="35"/>
    </location>
</feature>
<accession>A0ABW4YXN1</accession>
<gene>
    <name evidence="2" type="ORF">ACFSNC_11135</name>
</gene>
<name>A0ABW4YXN1_9HYPH</name>
<keyword evidence="3" id="KW-1185">Reference proteome</keyword>
<evidence type="ECO:0000313" key="2">
    <source>
        <dbReference type="EMBL" id="MFD2140957.1"/>
    </source>
</evidence>
<organism evidence="2 3">
    <name type="scientific">Ancylobacter oerskovii</name>
    <dbReference type="NCBI Taxonomy" id="459519"/>
    <lineage>
        <taxon>Bacteria</taxon>
        <taxon>Pseudomonadati</taxon>
        <taxon>Pseudomonadota</taxon>
        <taxon>Alphaproteobacteria</taxon>
        <taxon>Hyphomicrobiales</taxon>
        <taxon>Xanthobacteraceae</taxon>
        <taxon>Ancylobacter</taxon>
    </lineage>
</organism>
<proteinExistence type="predicted"/>
<evidence type="ECO:0000313" key="3">
    <source>
        <dbReference type="Proteomes" id="UP001597299"/>
    </source>
</evidence>
<dbReference type="PROSITE" id="PS51257">
    <property type="entry name" value="PROKAR_LIPOPROTEIN"/>
    <property type="match status" value="1"/>
</dbReference>
<dbReference type="RefSeq" id="WP_213350500.1">
    <property type="nucleotide sequence ID" value="NZ_JAHBGB010000002.1"/>
</dbReference>
<dbReference type="EMBL" id="JBHUHD010000001">
    <property type="protein sequence ID" value="MFD2140957.1"/>
    <property type="molecule type" value="Genomic_DNA"/>
</dbReference>
<evidence type="ECO:0000256" key="1">
    <source>
        <dbReference type="SAM" id="SignalP"/>
    </source>
</evidence>